<keyword evidence="2" id="KW-0812">Transmembrane</keyword>
<keyword evidence="3" id="KW-0732">Signal</keyword>
<sequence length="145" mass="15391">MMFHVYVVLAGSLFLCVTGQNSADQVVTALPDTSAVLPCPDSSGKRVYLDVVTHPSGRETQPEDTVTAGHREVDRGSDQRGTGAAGDTVDRQSSHMCCSFYPVKVAAVVCAALMLLSVSTLRFCSKTKRQKPHGGQSCDVAEDTA</sequence>
<proteinExistence type="predicted"/>
<accession>A0AA88LM41</accession>
<comment type="caution">
    <text evidence="4">The sequence shown here is derived from an EMBL/GenBank/DDBJ whole genome shotgun (WGS) entry which is preliminary data.</text>
</comment>
<dbReference type="Proteomes" id="UP001187415">
    <property type="component" value="Unassembled WGS sequence"/>
</dbReference>
<dbReference type="EMBL" id="JAUPFM010000021">
    <property type="protein sequence ID" value="KAK2817591.1"/>
    <property type="molecule type" value="Genomic_DNA"/>
</dbReference>
<evidence type="ECO:0000313" key="4">
    <source>
        <dbReference type="EMBL" id="KAK2817591.1"/>
    </source>
</evidence>
<evidence type="ECO:0000256" key="3">
    <source>
        <dbReference type="SAM" id="SignalP"/>
    </source>
</evidence>
<evidence type="ECO:0000256" key="1">
    <source>
        <dbReference type="SAM" id="MobiDB-lite"/>
    </source>
</evidence>
<reference evidence="4" key="1">
    <citation type="submission" date="2023-07" db="EMBL/GenBank/DDBJ databases">
        <title>Chromosome-level Genome Assembly of Striped Snakehead (Channa striata).</title>
        <authorList>
            <person name="Liu H."/>
        </authorList>
    </citation>
    <scope>NUCLEOTIDE SEQUENCE</scope>
    <source>
        <strain evidence="4">Gz</strain>
        <tissue evidence="4">Muscle</tissue>
    </source>
</reference>
<evidence type="ECO:0000313" key="5">
    <source>
        <dbReference type="Proteomes" id="UP001187415"/>
    </source>
</evidence>
<evidence type="ECO:0000256" key="2">
    <source>
        <dbReference type="SAM" id="Phobius"/>
    </source>
</evidence>
<feature type="signal peptide" evidence="3">
    <location>
        <begin position="1"/>
        <end position="19"/>
    </location>
</feature>
<name>A0AA88LM41_CHASR</name>
<evidence type="ECO:0008006" key="6">
    <source>
        <dbReference type="Google" id="ProtNLM"/>
    </source>
</evidence>
<protein>
    <recommendedName>
        <fullName evidence="6">Toxoplasma gondii family B protein</fullName>
    </recommendedName>
</protein>
<dbReference type="AlphaFoldDB" id="A0AA88LM41"/>
<feature type="transmembrane region" description="Helical" evidence="2">
    <location>
        <begin position="101"/>
        <end position="121"/>
    </location>
</feature>
<organism evidence="4 5">
    <name type="scientific">Channa striata</name>
    <name type="common">Snakehead murrel</name>
    <name type="synonym">Ophicephalus striatus</name>
    <dbReference type="NCBI Taxonomy" id="64152"/>
    <lineage>
        <taxon>Eukaryota</taxon>
        <taxon>Metazoa</taxon>
        <taxon>Chordata</taxon>
        <taxon>Craniata</taxon>
        <taxon>Vertebrata</taxon>
        <taxon>Euteleostomi</taxon>
        <taxon>Actinopterygii</taxon>
        <taxon>Neopterygii</taxon>
        <taxon>Teleostei</taxon>
        <taxon>Neoteleostei</taxon>
        <taxon>Acanthomorphata</taxon>
        <taxon>Anabantaria</taxon>
        <taxon>Anabantiformes</taxon>
        <taxon>Channoidei</taxon>
        <taxon>Channidae</taxon>
        <taxon>Channa</taxon>
    </lineage>
</organism>
<gene>
    <name evidence="4" type="ORF">Q5P01_025782</name>
</gene>
<feature type="compositionally biased region" description="Basic and acidic residues" evidence="1">
    <location>
        <begin position="69"/>
        <end position="78"/>
    </location>
</feature>
<keyword evidence="5" id="KW-1185">Reference proteome</keyword>
<keyword evidence="2" id="KW-1133">Transmembrane helix</keyword>
<feature type="chain" id="PRO_5041671326" description="Toxoplasma gondii family B protein" evidence="3">
    <location>
        <begin position="20"/>
        <end position="145"/>
    </location>
</feature>
<feature type="region of interest" description="Disordered" evidence="1">
    <location>
        <begin position="56"/>
        <end position="90"/>
    </location>
</feature>
<keyword evidence="2" id="KW-0472">Membrane</keyword>